<dbReference type="InterPro" id="IPR045076">
    <property type="entry name" value="MutS"/>
</dbReference>
<dbReference type="Gene3D" id="1.10.1420.10">
    <property type="match status" value="1"/>
</dbReference>
<dbReference type="Pfam" id="PF05192">
    <property type="entry name" value="MutS_III"/>
    <property type="match status" value="1"/>
</dbReference>
<dbReference type="Pfam" id="PF00488">
    <property type="entry name" value="MutS_V"/>
    <property type="match status" value="1"/>
</dbReference>
<evidence type="ECO:0000256" key="1">
    <source>
        <dbReference type="ARBA" id="ARBA00022741"/>
    </source>
</evidence>
<dbReference type="GO" id="GO:0140664">
    <property type="term" value="F:ATP-dependent DNA damage sensor activity"/>
    <property type="evidence" value="ECO:0007669"/>
    <property type="project" value="InterPro"/>
</dbReference>
<dbReference type="InterPro" id="IPR000432">
    <property type="entry name" value="DNA_mismatch_repair_MutS_C"/>
</dbReference>
<dbReference type="PANTHER" id="PTHR11361">
    <property type="entry name" value="DNA MISMATCH REPAIR PROTEIN MUTS FAMILY MEMBER"/>
    <property type="match status" value="1"/>
</dbReference>
<dbReference type="SMART" id="SM00534">
    <property type="entry name" value="MUTSac"/>
    <property type="match status" value="1"/>
</dbReference>
<keyword evidence="3" id="KW-0238">DNA-binding</keyword>
<feature type="transmembrane region" description="Helical" evidence="4">
    <location>
        <begin position="32"/>
        <end position="52"/>
    </location>
</feature>
<evidence type="ECO:0000256" key="3">
    <source>
        <dbReference type="ARBA" id="ARBA00023125"/>
    </source>
</evidence>
<accession>A0A916JI57</accession>
<protein>
    <submittedName>
        <fullName evidence="6">DNA mismatch repair protein MutS</fullName>
    </submittedName>
</protein>
<dbReference type="GO" id="GO:0030983">
    <property type="term" value="F:mismatched DNA binding"/>
    <property type="evidence" value="ECO:0007669"/>
    <property type="project" value="InterPro"/>
</dbReference>
<dbReference type="GO" id="GO:0006298">
    <property type="term" value="P:mismatch repair"/>
    <property type="evidence" value="ECO:0007669"/>
    <property type="project" value="InterPro"/>
</dbReference>
<evidence type="ECO:0000259" key="5">
    <source>
        <dbReference type="SMART" id="SM00534"/>
    </source>
</evidence>
<dbReference type="PANTHER" id="PTHR11361:SF99">
    <property type="entry name" value="DNA MISMATCH REPAIR PROTEIN"/>
    <property type="match status" value="1"/>
</dbReference>
<dbReference type="Proteomes" id="UP000680038">
    <property type="component" value="Unassembled WGS sequence"/>
</dbReference>
<keyword evidence="1" id="KW-0547">Nucleotide-binding</keyword>
<name>A0A916JI57_9BACT</name>
<dbReference type="InterPro" id="IPR036187">
    <property type="entry name" value="DNA_mismatch_repair_MutS_sf"/>
</dbReference>
<keyword evidence="4" id="KW-0812">Transmembrane</keyword>
<dbReference type="InterPro" id="IPR007696">
    <property type="entry name" value="DNA_mismatch_repair_MutS_core"/>
</dbReference>
<dbReference type="InterPro" id="IPR027417">
    <property type="entry name" value="P-loop_NTPase"/>
</dbReference>
<evidence type="ECO:0000313" key="6">
    <source>
        <dbReference type="EMBL" id="CAG5012756.1"/>
    </source>
</evidence>
<keyword evidence="4" id="KW-0472">Membrane</keyword>
<reference evidence="6" key="1">
    <citation type="submission" date="2021-04" db="EMBL/GenBank/DDBJ databases">
        <authorList>
            <person name="Rodrigo-Torres L."/>
            <person name="Arahal R. D."/>
            <person name="Lucena T."/>
        </authorList>
    </citation>
    <scope>NUCLEOTIDE SEQUENCE</scope>
    <source>
        <strain evidence="6">CECT 9275</strain>
    </source>
</reference>
<dbReference type="SUPFAM" id="SSF52540">
    <property type="entry name" value="P-loop containing nucleoside triphosphate hydrolases"/>
    <property type="match status" value="1"/>
</dbReference>
<sequence length="604" mass="69141">MNKINRSEHPEIYFKEALLKAQEEEKKAQKTFNLLAILRLLSFLSIVAFAWLWNNTGAGTWGLVLAALVLVFFYLMRRQQIFRRLRDYQRNIQIINEDELQRLSFRFTRKENGSEYQKKDHPYASDLDIFGDYSLYKLLNRTRTAAGSRRLSGWLKAPAALEEILMRQEASAEFSTRPDWRQNWEAIALLHKNADQQIGAFQVWLHETLPQELVSSLKWRFWPVVTLVLAILAGFNLLPVWPLALSLLWHLLILKRYQLLIQTLTSKTTALGQTLVAYAELLEQADGAPCNSRWWKERKSKISGSHDALLKAGKLFDKLDFRNNPYFAIFVGIPTLWDLHCLAGLESWKTTHAAHLQQWLDVLADTEAMNSIAGFRFANPAYTIPQITWDNGISIETKDLGHPLIRPEKRISNTFQMNGLGQTVLITGSNMSGKSTFLRTVGLNIVLAQTGAVVCASSFSCSPARVFSSMRTQDSLEESTSSFYAELKRLRQLLELSDENEKLPVFYLLDEILKGTNSADRHRGAEALIRQLHSKRSAGMVSTHDLELGEWGAHADFVHNFHFRSDVEDGQLKFDYKLYDGICRSFNASELMRMMGIDIDMQNK</sequence>
<dbReference type="EMBL" id="CAJRAF010000002">
    <property type="protein sequence ID" value="CAG5012756.1"/>
    <property type="molecule type" value="Genomic_DNA"/>
</dbReference>
<evidence type="ECO:0000256" key="4">
    <source>
        <dbReference type="SAM" id="Phobius"/>
    </source>
</evidence>
<gene>
    <name evidence="6" type="primary">mutS_3</name>
    <name evidence="6" type="ORF">DYBT9275_05241</name>
</gene>
<dbReference type="Gene3D" id="3.40.50.300">
    <property type="entry name" value="P-loop containing nucleotide triphosphate hydrolases"/>
    <property type="match status" value="1"/>
</dbReference>
<dbReference type="GO" id="GO:0005524">
    <property type="term" value="F:ATP binding"/>
    <property type="evidence" value="ECO:0007669"/>
    <property type="project" value="UniProtKB-KW"/>
</dbReference>
<dbReference type="CDD" id="cd03283">
    <property type="entry name" value="ABC_MutS-like"/>
    <property type="match status" value="1"/>
</dbReference>
<keyword evidence="4" id="KW-1133">Transmembrane helix</keyword>
<comment type="caution">
    <text evidence="6">The sequence shown here is derived from an EMBL/GenBank/DDBJ whole genome shotgun (WGS) entry which is preliminary data.</text>
</comment>
<organism evidence="6 7">
    <name type="scientific">Dyadobacter helix</name>
    <dbReference type="NCBI Taxonomy" id="2822344"/>
    <lineage>
        <taxon>Bacteria</taxon>
        <taxon>Pseudomonadati</taxon>
        <taxon>Bacteroidota</taxon>
        <taxon>Cytophagia</taxon>
        <taxon>Cytophagales</taxon>
        <taxon>Spirosomataceae</taxon>
        <taxon>Dyadobacter</taxon>
    </lineage>
</organism>
<dbReference type="SUPFAM" id="SSF48334">
    <property type="entry name" value="DNA repair protein MutS, domain III"/>
    <property type="match status" value="1"/>
</dbReference>
<evidence type="ECO:0000313" key="7">
    <source>
        <dbReference type="Proteomes" id="UP000680038"/>
    </source>
</evidence>
<proteinExistence type="predicted"/>
<feature type="domain" description="DNA mismatch repair proteins mutS family" evidence="5">
    <location>
        <begin position="421"/>
        <end position="602"/>
    </location>
</feature>
<keyword evidence="2" id="KW-0067">ATP-binding</keyword>
<feature type="transmembrane region" description="Helical" evidence="4">
    <location>
        <begin position="221"/>
        <end position="252"/>
    </location>
</feature>
<keyword evidence="7" id="KW-1185">Reference proteome</keyword>
<dbReference type="AlphaFoldDB" id="A0A916JI57"/>
<dbReference type="GO" id="GO:0005829">
    <property type="term" value="C:cytosol"/>
    <property type="evidence" value="ECO:0007669"/>
    <property type="project" value="TreeGrafter"/>
</dbReference>
<feature type="transmembrane region" description="Helical" evidence="4">
    <location>
        <begin position="58"/>
        <end position="76"/>
    </location>
</feature>
<evidence type="ECO:0000256" key="2">
    <source>
        <dbReference type="ARBA" id="ARBA00022840"/>
    </source>
</evidence>
<dbReference type="RefSeq" id="WP_215241465.1">
    <property type="nucleotide sequence ID" value="NZ_CAJRAF010000002.1"/>
</dbReference>